<evidence type="ECO:0000313" key="3">
    <source>
        <dbReference type="Proteomes" id="UP001149079"/>
    </source>
</evidence>
<keyword evidence="3" id="KW-1185">Reference proteome</keyword>
<evidence type="ECO:0008006" key="4">
    <source>
        <dbReference type="Google" id="ProtNLM"/>
    </source>
</evidence>
<evidence type="ECO:0000313" key="2">
    <source>
        <dbReference type="EMBL" id="KAJ5142537.1"/>
    </source>
</evidence>
<dbReference type="EMBL" id="JAPQKL010000002">
    <property type="protein sequence ID" value="KAJ5142537.1"/>
    <property type="molecule type" value="Genomic_DNA"/>
</dbReference>
<dbReference type="Proteomes" id="UP001149079">
    <property type="component" value="Unassembled WGS sequence"/>
</dbReference>
<dbReference type="GeneID" id="81401238"/>
<gene>
    <name evidence="2" type="ORF">N7515_001324</name>
</gene>
<proteinExistence type="predicted"/>
<reference evidence="2" key="1">
    <citation type="submission" date="2022-11" db="EMBL/GenBank/DDBJ databases">
        <authorList>
            <person name="Petersen C."/>
        </authorList>
    </citation>
    <scope>NUCLEOTIDE SEQUENCE</scope>
    <source>
        <strain evidence="2">IBT 22155</strain>
    </source>
</reference>
<sequence>MYKYHCTTPANKQLSRDERIKILPLRKEGNTSMRLSRHVGCTKRQVQHVCNIDKATPRKGRGSHLKLSENRVTGVTV</sequence>
<comment type="caution">
    <text evidence="2">The sequence shown here is derived from an EMBL/GenBank/DDBJ whole genome shotgun (WGS) entry which is preliminary data.</text>
</comment>
<evidence type="ECO:0000256" key="1">
    <source>
        <dbReference type="SAM" id="MobiDB-lite"/>
    </source>
</evidence>
<accession>A0A9W9H9G5</accession>
<feature type="region of interest" description="Disordered" evidence="1">
    <location>
        <begin position="55"/>
        <end position="77"/>
    </location>
</feature>
<name>A0A9W9H9G5_9EURO</name>
<organism evidence="2 3">
    <name type="scientific">Penicillium bovifimosum</name>
    <dbReference type="NCBI Taxonomy" id="126998"/>
    <lineage>
        <taxon>Eukaryota</taxon>
        <taxon>Fungi</taxon>
        <taxon>Dikarya</taxon>
        <taxon>Ascomycota</taxon>
        <taxon>Pezizomycotina</taxon>
        <taxon>Eurotiomycetes</taxon>
        <taxon>Eurotiomycetidae</taxon>
        <taxon>Eurotiales</taxon>
        <taxon>Aspergillaceae</taxon>
        <taxon>Penicillium</taxon>
    </lineage>
</organism>
<dbReference type="AlphaFoldDB" id="A0A9W9H9G5"/>
<protein>
    <recommendedName>
        <fullName evidence="4">Transposase IS30-like HTH domain-containing protein</fullName>
    </recommendedName>
</protein>
<dbReference type="RefSeq" id="XP_056524181.1">
    <property type="nucleotide sequence ID" value="XM_056662068.1"/>
</dbReference>
<reference evidence="2" key="2">
    <citation type="journal article" date="2023" name="IMA Fungus">
        <title>Comparative genomic study of the Penicillium genus elucidates a diverse pangenome and 15 lateral gene transfer events.</title>
        <authorList>
            <person name="Petersen C."/>
            <person name="Sorensen T."/>
            <person name="Nielsen M.R."/>
            <person name="Sondergaard T.E."/>
            <person name="Sorensen J.L."/>
            <person name="Fitzpatrick D.A."/>
            <person name="Frisvad J.C."/>
            <person name="Nielsen K.L."/>
        </authorList>
    </citation>
    <scope>NUCLEOTIDE SEQUENCE</scope>
    <source>
        <strain evidence="2">IBT 22155</strain>
    </source>
</reference>